<dbReference type="AlphaFoldDB" id="A0A2K3M9X4"/>
<reference evidence="1 2" key="1">
    <citation type="journal article" date="2014" name="Am. J. Bot.">
        <title>Genome assembly and annotation for red clover (Trifolium pratense; Fabaceae).</title>
        <authorList>
            <person name="Istvanek J."/>
            <person name="Jaros M."/>
            <person name="Krenek A."/>
            <person name="Repkova J."/>
        </authorList>
    </citation>
    <scope>NUCLEOTIDE SEQUENCE [LARGE SCALE GENOMIC DNA]</scope>
    <source>
        <strain evidence="2">cv. Tatra</strain>
        <tissue evidence="1">Young leaves</tissue>
    </source>
</reference>
<reference evidence="1 2" key="2">
    <citation type="journal article" date="2017" name="Front. Plant Sci.">
        <title>Gene Classification and Mining of Molecular Markers Useful in Red Clover (Trifolium pratense) Breeding.</title>
        <authorList>
            <person name="Istvanek J."/>
            <person name="Dluhosova J."/>
            <person name="Dluhos P."/>
            <person name="Patkova L."/>
            <person name="Nedelnik J."/>
            <person name="Repkova J."/>
        </authorList>
    </citation>
    <scope>NUCLEOTIDE SEQUENCE [LARGE SCALE GENOMIC DNA]</scope>
    <source>
        <strain evidence="2">cv. Tatra</strain>
        <tissue evidence="1">Young leaves</tissue>
    </source>
</reference>
<accession>A0A2K3M9X4</accession>
<comment type="caution">
    <text evidence="1">The sequence shown here is derived from an EMBL/GenBank/DDBJ whole genome shotgun (WGS) entry which is preliminary data.</text>
</comment>
<gene>
    <name evidence="1" type="ORF">L195_g043674</name>
</gene>
<organism evidence="1 2">
    <name type="scientific">Trifolium pratense</name>
    <name type="common">Red clover</name>
    <dbReference type="NCBI Taxonomy" id="57577"/>
    <lineage>
        <taxon>Eukaryota</taxon>
        <taxon>Viridiplantae</taxon>
        <taxon>Streptophyta</taxon>
        <taxon>Embryophyta</taxon>
        <taxon>Tracheophyta</taxon>
        <taxon>Spermatophyta</taxon>
        <taxon>Magnoliopsida</taxon>
        <taxon>eudicotyledons</taxon>
        <taxon>Gunneridae</taxon>
        <taxon>Pentapetalae</taxon>
        <taxon>rosids</taxon>
        <taxon>fabids</taxon>
        <taxon>Fabales</taxon>
        <taxon>Fabaceae</taxon>
        <taxon>Papilionoideae</taxon>
        <taxon>50 kb inversion clade</taxon>
        <taxon>NPAAA clade</taxon>
        <taxon>Hologalegina</taxon>
        <taxon>IRL clade</taxon>
        <taxon>Trifolieae</taxon>
        <taxon>Trifolium</taxon>
    </lineage>
</organism>
<proteinExistence type="predicted"/>
<sequence length="47" mass="5600">MARGVQWLLKEVLKVTWKKEGEWASLDAERERAFDKMQPRGWLRLVG</sequence>
<evidence type="ECO:0000313" key="2">
    <source>
        <dbReference type="Proteomes" id="UP000236291"/>
    </source>
</evidence>
<protein>
    <submittedName>
        <fullName evidence="1">Uncharacterized protein</fullName>
    </submittedName>
</protein>
<evidence type="ECO:0000313" key="1">
    <source>
        <dbReference type="EMBL" id="PNX87582.1"/>
    </source>
</evidence>
<dbReference type="Proteomes" id="UP000236291">
    <property type="component" value="Unassembled WGS sequence"/>
</dbReference>
<name>A0A2K3M9X4_TRIPR</name>
<dbReference type="EMBL" id="ASHM01054240">
    <property type="protein sequence ID" value="PNX87582.1"/>
    <property type="molecule type" value="Genomic_DNA"/>
</dbReference>